<dbReference type="AlphaFoldDB" id="A0A5C4SWN0"/>
<feature type="domain" description="Neutral/alkaline non-lysosomal ceramidase N-terminal" evidence="1">
    <location>
        <begin position="46"/>
        <end position="244"/>
    </location>
</feature>
<name>A0A5C4SWN0_9BACL</name>
<dbReference type="InterPro" id="IPR031329">
    <property type="entry name" value="NEUT/ALK_ceramidase_N"/>
</dbReference>
<evidence type="ECO:0000259" key="1">
    <source>
        <dbReference type="Pfam" id="PF04734"/>
    </source>
</evidence>
<evidence type="ECO:0000313" key="2">
    <source>
        <dbReference type="EMBL" id="TNJ58760.1"/>
    </source>
</evidence>
<dbReference type="OrthoDB" id="337762at2"/>
<protein>
    <recommendedName>
        <fullName evidence="1">Neutral/alkaline non-lysosomal ceramidase N-terminal domain-containing protein</fullName>
    </recommendedName>
</protein>
<organism evidence="2 3">
    <name type="scientific">Paenibacillus hemerocallicola</name>
    <dbReference type="NCBI Taxonomy" id="1172614"/>
    <lineage>
        <taxon>Bacteria</taxon>
        <taxon>Bacillati</taxon>
        <taxon>Bacillota</taxon>
        <taxon>Bacilli</taxon>
        <taxon>Bacillales</taxon>
        <taxon>Paenibacillaceae</taxon>
        <taxon>Paenibacillus</taxon>
    </lineage>
</organism>
<accession>A0A5C4SWN0</accession>
<proteinExistence type="predicted"/>
<sequence>MRSGSFPCFQKYKFLARKSKDFSARCIYDKTEIVNGYQWGVKSVLLCGVSELDITPSLGSTMPGYFKDRKSTGVIDRLYAKALVVDNDGSAVAFVVLDTILVPRELVENVRQRVGRFTDIPPERVMISATHTHTGPPVVTTTFYKEDESYLQWLAVKAADAVIVAYRGRREARIGFGAGHEEDIAFHRRFFMKDGTLRTNPGIGNPEIDRPAGPIDPQVGVIRIDDADGRPMGVVTNYAVHTDTVGGTEYCADFPGELSAALKKALGEQTVSLFMMGASGNINHYNVLGGRIEDYAKPLSRHYMKMGRILAGEVLKVREKIRTAGEAKVEERNTAVTLRYRQPTQEQIEEARHNLANLPESNVEVNFARELLEAARRGEGTTEAEIQTIAVGDFAVVGLPAEIFVEFGLEIKAGSPYGLTLINELCNGIVGTYVCTREAYRLGGYEPRITAGNRLQEETGDMFVESAVKLLRELKSGG</sequence>
<evidence type="ECO:0000313" key="3">
    <source>
        <dbReference type="Proteomes" id="UP000307943"/>
    </source>
</evidence>
<dbReference type="EMBL" id="VDCQ01000097">
    <property type="protein sequence ID" value="TNJ58760.1"/>
    <property type="molecule type" value="Genomic_DNA"/>
</dbReference>
<dbReference type="Proteomes" id="UP000307943">
    <property type="component" value="Unassembled WGS sequence"/>
</dbReference>
<gene>
    <name evidence="2" type="ORF">FE784_37805</name>
</gene>
<dbReference type="Pfam" id="PF04734">
    <property type="entry name" value="Ceramidase_alk"/>
    <property type="match status" value="1"/>
</dbReference>
<reference evidence="2 3" key="1">
    <citation type="submission" date="2019-05" db="EMBL/GenBank/DDBJ databases">
        <title>We sequenced the genome of Paenibacillus hemerocallicola KCTC 33185 for further insight into its adaptation and study the phylogeny of Paenibacillus.</title>
        <authorList>
            <person name="Narsing Rao M.P."/>
        </authorList>
    </citation>
    <scope>NUCLEOTIDE SEQUENCE [LARGE SCALE GENOMIC DNA]</scope>
    <source>
        <strain evidence="2 3">KCTC 33185</strain>
    </source>
</reference>
<keyword evidence="3" id="KW-1185">Reference proteome</keyword>
<comment type="caution">
    <text evidence="2">The sequence shown here is derived from an EMBL/GenBank/DDBJ whole genome shotgun (WGS) entry which is preliminary data.</text>
</comment>